<evidence type="ECO:0000256" key="5">
    <source>
        <dbReference type="ARBA" id="ARBA00013059"/>
    </source>
</evidence>
<dbReference type="EMBL" id="JANIBC010000007">
    <property type="protein sequence ID" value="MCQ8185708.1"/>
    <property type="molecule type" value="Genomic_DNA"/>
</dbReference>
<dbReference type="InterPro" id="IPR001341">
    <property type="entry name" value="Asp_kinase"/>
</dbReference>
<dbReference type="CDD" id="cd04923">
    <property type="entry name" value="ACT_AK-LysC-DapG-like_2"/>
    <property type="match status" value="1"/>
</dbReference>
<feature type="binding site" evidence="14">
    <location>
        <position position="193"/>
    </location>
    <ligand>
        <name>ATP</name>
        <dbReference type="ChEBI" id="CHEBI:30616"/>
    </ligand>
</feature>
<evidence type="ECO:0000256" key="6">
    <source>
        <dbReference type="ARBA" id="ARBA00016273"/>
    </source>
</evidence>
<reference evidence="18" key="1">
    <citation type="submission" date="2022-07" db="EMBL/GenBank/DDBJ databases">
        <title>Parvularcula maris sp. nov., an algicidal bacterium isolated from seawater.</title>
        <authorList>
            <person name="Li F."/>
        </authorList>
    </citation>
    <scope>NUCLEOTIDE SEQUENCE</scope>
    <source>
        <strain evidence="18">BGMRC 0090</strain>
    </source>
</reference>
<dbReference type="GO" id="GO:0009090">
    <property type="term" value="P:homoserine biosynthetic process"/>
    <property type="evidence" value="ECO:0007669"/>
    <property type="project" value="TreeGrafter"/>
</dbReference>
<dbReference type="SUPFAM" id="SSF53633">
    <property type="entry name" value="Carbamate kinase-like"/>
    <property type="match status" value="1"/>
</dbReference>
<dbReference type="InterPro" id="IPR005260">
    <property type="entry name" value="Asp_kin_monofn"/>
</dbReference>
<evidence type="ECO:0000313" key="19">
    <source>
        <dbReference type="Proteomes" id="UP001142610"/>
    </source>
</evidence>
<dbReference type="PANTHER" id="PTHR21499:SF3">
    <property type="entry name" value="ASPARTOKINASE"/>
    <property type="match status" value="1"/>
</dbReference>
<feature type="domain" description="ACT" evidence="17">
    <location>
        <begin position="282"/>
        <end position="357"/>
    </location>
</feature>
<dbReference type="Pfam" id="PF00696">
    <property type="entry name" value="AA_kinase"/>
    <property type="match status" value="1"/>
</dbReference>
<gene>
    <name evidence="18" type="ORF">NOG11_09905</name>
</gene>
<keyword evidence="9 14" id="KW-0547">Nucleotide-binding</keyword>
<evidence type="ECO:0000259" key="17">
    <source>
        <dbReference type="PROSITE" id="PS51671"/>
    </source>
</evidence>
<dbReference type="Pfam" id="PF22468">
    <property type="entry name" value="ACT_9"/>
    <property type="match status" value="2"/>
</dbReference>
<feature type="binding site" evidence="14">
    <location>
        <begin position="187"/>
        <end position="188"/>
    </location>
    <ligand>
        <name>ATP</name>
        <dbReference type="ChEBI" id="CHEBI:30616"/>
    </ligand>
</feature>
<dbReference type="NCBIfam" id="TIGR00657">
    <property type="entry name" value="asp_kinases"/>
    <property type="match status" value="1"/>
</dbReference>
<evidence type="ECO:0000256" key="8">
    <source>
        <dbReference type="ARBA" id="ARBA00022679"/>
    </source>
</evidence>
<feature type="binding site" evidence="14">
    <location>
        <begin position="19"/>
        <end position="22"/>
    </location>
    <ligand>
        <name>ATP</name>
        <dbReference type="ChEBI" id="CHEBI:30616"/>
    </ligand>
</feature>
<comment type="similarity">
    <text evidence="4 15">Belongs to the aspartokinase family.</text>
</comment>
<dbReference type="EC" id="2.7.2.4" evidence="5 15"/>
<comment type="pathway">
    <text evidence="3 16">Amino-acid biosynthesis; L-threonine biosynthesis; L-threonine from L-aspartate: step 1/5.</text>
</comment>
<evidence type="ECO:0000256" key="14">
    <source>
        <dbReference type="PIRSR" id="PIRSR000726-1"/>
    </source>
</evidence>
<dbReference type="InterPro" id="IPR036393">
    <property type="entry name" value="AceGlu_kinase-like_sf"/>
</dbReference>
<dbReference type="GO" id="GO:0005524">
    <property type="term" value="F:ATP binding"/>
    <property type="evidence" value="ECO:0007669"/>
    <property type="project" value="UniProtKB-KW"/>
</dbReference>
<feature type="binding site" evidence="14">
    <location>
        <begin position="223"/>
        <end position="224"/>
    </location>
    <ligand>
        <name>ATP</name>
        <dbReference type="ChEBI" id="CHEBI:30616"/>
    </ligand>
</feature>
<dbReference type="NCBIfam" id="NF005154">
    <property type="entry name" value="PRK06635.1-2"/>
    <property type="match status" value="1"/>
</dbReference>
<dbReference type="NCBIfam" id="NF005155">
    <property type="entry name" value="PRK06635.1-4"/>
    <property type="match status" value="1"/>
</dbReference>
<dbReference type="InterPro" id="IPR045865">
    <property type="entry name" value="ACT-like_dom_sf"/>
</dbReference>
<organism evidence="18 19">
    <name type="scientific">Parvularcula maris</name>
    <dbReference type="NCBI Taxonomy" id="2965077"/>
    <lineage>
        <taxon>Bacteria</taxon>
        <taxon>Pseudomonadati</taxon>
        <taxon>Pseudomonadota</taxon>
        <taxon>Alphaproteobacteria</taxon>
        <taxon>Parvularculales</taxon>
        <taxon>Parvularculaceae</taxon>
        <taxon>Parvularcula</taxon>
    </lineage>
</organism>
<evidence type="ECO:0000256" key="12">
    <source>
        <dbReference type="ARBA" id="ARBA00023154"/>
    </source>
</evidence>
<keyword evidence="11 14" id="KW-0067">ATP-binding</keyword>
<keyword evidence="10 15" id="KW-0418">Kinase</keyword>
<dbReference type="PANTHER" id="PTHR21499">
    <property type="entry name" value="ASPARTATE KINASE"/>
    <property type="match status" value="1"/>
</dbReference>
<dbReference type="InterPro" id="IPR001048">
    <property type="entry name" value="Asp/Glu/Uridylate_kinase"/>
</dbReference>
<evidence type="ECO:0000256" key="4">
    <source>
        <dbReference type="ARBA" id="ARBA00010122"/>
    </source>
</evidence>
<dbReference type="PROSITE" id="PS51671">
    <property type="entry name" value="ACT"/>
    <property type="match status" value="2"/>
</dbReference>
<dbReference type="NCBIfam" id="TIGR00656">
    <property type="entry name" value="asp_kin_monofn"/>
    <property type="match status" value="1"/>
</dbReference>
<evidence type="ECO:0000256" key="9">
    <source>
        <dbReference type="ARBA" id="ARBA00022741"/>
    </source>
</evidence>
<dbReference type="FunFam" id="3.30.2130.10:FF:000002">
    <property type="entry name" value="Aspartokinase"/>
    <property type="match status" value="1"/>
</dbReference>
<evidence type="ECO:0000256" key="3">
    <source>
        <dbReference type="ARBA" id="ARBA00005139"/>
    </source>
</evidence>
<comment type="caution">
    <text evidence="18">The sequence shown here is derived from an EMBL/GenBank/DDBJ whole genome shotgun (WGS) entry which is preliminary data.</text>
</comment>
<feature type="binding site" evidence="14">
    <location>
        <position position="59"/>
    </location>
    <ligand>
        <name>substrate</name>
    </ligand>
</feature>
<dbReference type="PIRSF" id="PIRSF000726">
    <property type="entry name" value="Asp_kin"/>
    <property type="match status" value="1"/>
</dbReference>
<name>A0A9X2L9Q2_9PROT</name>
<evidence type="ECO:0000256" key="13">
    <source>
        <dbReference type="ARBA" id="ARBA00047872"/>
    </source>
</evidence>
<proteinExistence type="inferred from homology"/>
<dbReference type="InterPro" id="IPR041740">
    <property type="entry name" value="AKii-LysC-BS"/>
</dbReference>
<evidence type="ECO:0000256" key="15">
    <source>
        <dbReference type="RuleBase" id="RU003448"/>
    </source>
</evidence>
<sequence>MPVAPLSLAPRRDDVLVMKFGGTSVGDPDRIERVARHVAAAKAQGFKVCVTVSAMAGETNRLVELTERLGGGDVSRDPDYDAVVASGEQVTAGLLALHLRHKGHAARSFQGWQAGLRTDEAHGAARIAHLPQDHLMASMERGEIAVVAGFQGATKDGRISTLGRGGSDTTAVALAAALGAARCDIYTDVDGVYTTDPRMVPNAKRKPMLAYEEMLEMASVGAKVLQTRSVGLAMTYGVPVRVLSSLGEPEETGDGTLITSEEAMMEHEVVTAVVPSRGEAKISLLGVPDTPGRSAMIFRLLADAGVNVDMIVQSAARQNTQANMSFTLSEKDLHRAQEKLTLMKDAIGFDNIDFNQNVAKVSVIGIGMKSHAGVAAKMFEILAERSINIENISTSEIKISVLIEADYTELAVRALHEGFGLSGTPG</sequence>
<dbReference type="CDD" id="cd04913">
    <property type="entry name" value="ACT_AKii-LysC-BS-like_1"/>
    <property type="match status" value="1"/>
</dbReference>
<comment type="pathway">
    <text evidence="1 16">Amino-acid biosynthesis; L-lysine biosynthesis via DAP pathway; (S)-tetrahydrodipicolinate from L-aspartate: step 1/4.</text>
</comment>
<comment type="catalytic activity">
    <reaction evidence="13 15">
        <text>L-aspartate + ATP = 4-phospho-L-aspartate + ADP</text>
        <dbReference type="Rhea" id="RHEA:23776"/>
        <dbReference type="ChEBI" id="CHEBI:29991"/>
        <dbReference type="ChEBI" id="CHEBI:30616"/>
        <dbReference type="ChEBI" id="CHEBI:57535"/>
        <dbReference type="ChEBI" id="CHEBI:456216"/>
        <dbReference type="EC" id="2.7.2.4"/>
    </reaction>
</comment>
<dbReference type="GO" id="GO:0009089">
    <property type="term" value="P:lysine biosynthetic process via diaminopimelate"/>
    <property type="evidence" value="ECO:0007669"/>
    <property type="project" value="InterPro"/>
</dbReference>
<dbReference type="InterPro" id="IPR002912">
    <property type="entry name" value="ACT_dom"/>
</dbReference>
<protein>
    <recommendedName>
        <fullName evidence="6 15">Aspartokinase</fullName>
        <ecNumber evidence="5 15">2.7.2.4</ecNumber>
    </recommendedName>
</protein>
<dbReference type="InterPro" id="IPR054352">
    <property type="entry name" value="ACT_Aspartokinase"/>
</dbReference>
<dbReference type="GO" id="GO:0005829">
    <property type="term" value="C:cytosol"/>
    <property type="evidence" value="ECO:0007669"/>
    <property type="project" value="TreeGrafter"/>
</dbReference>
<evidence type="ECO:0000256" key="2">
    <source>
        <dbReference type="ARBA" id="ARBA00004986"/>
    </source>
</evidence>
<feature type="domain" description="ACT" evidence="17">
    <location>
        <begin position="363"/>
        <end position="426"/>
    </location>
</feature>
<evidence type="ECO:0000256" key="1">
    <source>
        <dbReference type="ARBA" id="ARBA00004766"/>
    </source>
</evidence>
<evidence type="ECO:0000256" key="10">
    <source>
        <dbReference type="ARBA" id="ARBA00022777"/>
    </source>
</evidence>
<dbReference type="GO" id="GO:0004072">
    <property type="term" value="F:aspartate kinase activity"/>
    <property type="evidence" value="ECO:0007669"/>
    <property type="project" value="UniProtKB-EC"/>
</dbReference>
<dbReference type="AlphaFoldDB" id="A0A9X2L9Q2"/>
<keyword evidence="7 16" id="KW-0028">Amino-acid biosynthesis</keyword>
<evidence type="ECO:0000256" key="11">
    <source>
        <dbReference type="ARBA" id="ARBA00022840"/>
    </source>
</evidence>
<evidence type="ECO:0000256" key="16">
    <source>
        <dbReference type="RuleBase" id="RU004249"/>
    </source>
</evidence>
<feature type="binding site" evidence="14">
    <location>
        <position position="198"/>
    </location>
    <ligand>
        <name>ATP</name>
        <dbReference type="ChEBI" id="CHEBI:30616"/>
    </ligand>
</feature>
<evidence type="ECO:0000313" key="18">
    <source>
        <dbReference type="EMBL" id="MCQ8185708.1"/>
    </source>
</evidence>
<dbReference type="SUPFAM" id="SSF55021">
    <property type="entry name" value="ACT-like"/>
    <property type="match status" value="2"/>
</dbReference>
<keyword evidence="19" id="KW-1185">Reference proteome</keyword>
<dbReference type="InterPro" id="IPR018042">
    <property type="entry name" value="Aspartate_kinase_CS"/>
</dbReference>
<dbReference type="Gene3D" id="3.30.2130.10">
    <property type="entry name" value="VC0802-like"/>
    <property type="match status" value="1"/>
</dbReference>
<dbReference type="Proteomes" id="UP001142610">
    <property type="component" value="Unassembled WGS sequence"/>
</dbReference>
<evidence type="ECO:0000256" key="7">
    <source>
        <dbReference type="ARBA" id="ARBA00022605"/>
    </source>
</evidence>
<keyword evidence="12" id="KW-0457">Lysine biosynthesis</keyword>
<keyword evidence="8 15" id="KW-0808">Transferase</keyword>
<comment type="pathway">
    <text evidence="2 16">Amino-acid biosynthesis; L-methionine biosynthesis via de novo pathway; L-homoserine from L-aspartate: step 1/3.</text>
</comment>
<accession>A0A9X2L9Q2</accession>
<feature type="binding site" evidence="14">
    <location>
        <position position="88"/>
    </location>
    <ligand>
        <name>substrate</name>
    </ligand>
</feature>
<dbReference type="Gene3D" id="3.40.1160.10">
    <property type="entry name" value="Acetylglutamate kinase-like"/>
    <property type="match status" value="1"/>
</dbReference>
<dbReference type="FunFam" id="3.40.1160.10:FF:000002">
    <property type="entry name" value="Aspartokinase"/>
    <property type="match status" value="1"/>
</dbReference>
<dbReference type="PROSITE" id="PS00324">
    <property type="entry name" value="ASPARTOKINASE"/>
    <property type="match status" value="1"/>
</dbReference>
<dbReference type="CDD" id="cd04261">
    <property type="entry name" value="AAK_AKii-LysC-BS"/>
    <property type="match status" value="1"/>
</dbReference>